<protein>
    <submittedName>
        <fullName evidence="1">Uncharacterized protein</fullName>
    </submittedName>
</protein>
<gene>
    <name evidence="1" type="ORF">DSM00_2547</name>
</gene>
<dbReference type="EMBL" id="QOVM01000006">
    <property type="protein sequence ID" value="RXG21033.1"/>
    <property type="molecule type" value="Genomic_DNA"/>
</dbReference>
<proteinExistence type="predicted"/>
<dbReference type="AlphaFoldDB" id="A0A4Q0P392"/>
<sequence length="307" mass="36795">MSPVLEIYKELDKFDNISDKLDCLSKYHLSFNGIYRANYNSITEGNLSIHQLVKKFEKKHFPDTKNIPEFTFWFLKFNALKYCETYLLNDRLTRRLNSEVRIEEATIELEKIEKAEKLAHTLVIDNDIDTDLKYKDEKGYLYLMNPKDFPQPEYQTKEIRRVLNGYYESNPTEHAYTVAQSPEVKIYAKHIILKGYLKKLKAEVEIVNDNHKLKFDPNYFNKEGFNLFLYLLENYSKTTINKYSYIWFFLKNHNPKPEQIKFLHTQTSYKEMIDEKFKVSISYKKAGYKWEEDVLPTLKRIASNFFH</sequence>
<organism evidence="1 2">
    <name type="scientific">Leeuwenhoekiella aequorea</name>
    <dbReference type="NCBI Taxonomy" id="283736"/>
    <lineage>
        <taxon>Bacteria</taxon>
        <taxon>Pseudomonadati</taxon>
        <taxon>Bacteroidota</taxon>
        <taxon>Flavobacteriia</taxon>
        <taxon>Flavobacteriales</taxon>
        <taxon>Flavobacteriaceae</taxon>
        <taxon>Leeuwenhoekiella</taxon>
    </lineage>
</organism>
<keyword evidence="2" id="KW-1185">Reference proteome</keyword>
<accession>A0A4Q0P392</accession>
<dbReference type="Proteomes" id="UP000289238">
    <property type="component" value="Unassembled WGS sequence"/>
</dbReference>
<name>A0A4Q0P392_9FLAO</name>
<dbReference type="OrthoDB" id="1211741at2"/>
<evidence type="ECO:0000313" key="1">
    <source>
        <dbReference type="EMBL" id="RXG21033.1"/>
    </source>
</evidence>
<evidence type="ECO:0000313" key="2">
    <source>
        <dbReference type="Proteomes" id="UP000289238"/>
    </source>
</evidence>
<reference evidence="1 2" key="1">
    <citation type="submission" date="2018-07" db="EMBL/GenBank/DDBJ databases">
        <title>Leeuwenhoekiella genomics.</title>
        <authorList>
            <person name="Tahon G."/>
            <person name="Willems A."/>
        </authorList>
    </citation>
    <scope>NUCLEOTIDE SEQUENCE [LARGE SCALE GENOMIC DNA]</scope>
    <source>
        <strain evidence="1 2">LMG 22550</strain>
    </source>
</reference>
<dbReference type="RefSeq" id="WP_128758313.1">
    <property type="nucleotide sequence ID" value="NZ_QOVM01000006.1"/>
</dbReference>
<comment type="caution">
    <text evidence="1">The sequence shown here is derived from an EMBL/GenBank/DDBJ whole genome shotgun (WGS) entry which is preliminary data.</text>
</comment>